<evidence type="ECO:0000313" key="2">
    <source>
        <dbReference type="EMBL" id="KZV42791.1"/>
    </source>
</evidence>
<reference evidence="2 3" key="1">
    <citation type="journal article" date="2015" name="Proc. Natl. Acad. Sci. U.S.A.">
        <title>The resurrection genome of Boea hygrometrica: A blueprint for survival of dehydration.</title>
        <authorList>
            <person name="Xiao L."/>
            <person name="Yang G."/>
            <person name="Zhang L."/>
            <person name="Yang X."/>
            <person name="Zhao S."/>
            <person name="Ji Z."/>
            <person name="Zhou Q."/>
            <person name="Hu M."/>
            <person name="Wang Y."/>
            <person name="Chen M."/>
            <person name="Xu Y."/>
            <person name="Jin H."/>
            <person name="Xiao X."/>
            <person name="Hu G."/>
            <person name="Bao F."/>
            <person name="Hu Y."/>
            <person name="Wan P."/>
            <person name="Li L."/>
            <person name="Deng X."/>
            <person name="Kuang T."/>
            <person name="Xiang C."/>
            <person name="Zhu J.K."/>
            <person name="Oliver M.J."/>
            <person name="He Y."/>
        </authorList>
    </citation>
    <scope>NUCLEOTIDE SEQUENCE [LARGE SCALE GENOMIC DNA]</scope>
    <source>
        <strain evidence="3">cv. XS01</strain>
    </source>
</reference>
<evidence type="ECO:0000313" key="3">
    <source>
        <dbReference type="Proteomes" id="UP000250235"/>
    </source>
</evidence>
<gene>
    <name evidence="2" type="ORF">F511_26566</name>
</gene>
<dbReference type="AlphaFoldDB" id="A0A2Z7C9W6"/>
<name>A0A2Z7C9W6_9LAMI</name>
<keyword evidence="3" id="KW-1185">Reference proteome</keyword>
<feature type="compositionally biased region" description="Polar residues" evidence="1">
    <location>
        <begin position="427"/>
        <end position="442"/>
    </location>
</feature>
<feature type="region of interest" description="Disordered" evidence="1">
    <location>
        <begin position="293"/>
        <end position="340"/>
    </location>
</feature>
<proteinExistence type="predicted"/>
<evidence type="ECO:0000256" key="1">
    <source>
        <dbReference type="SAM" id="MobiDB-lite"/>
    </source>
</evidence>
<feature type="compositionally biased region" description="Polar residues" evidence="1">
    <location>
        <begin position="460"/>
        <end position="470"/>
    </location>
</feature>
<accession>A0A2Z7C9W6</accession>
<dbReference type="Proteomes" id="UP000250235">
    <property type="component" value="Unassembled WGS sequence"/>
</dbReference>
<feature type="compositionally biased region" description="Basic residues" evidence="1">
    <location>
        <begin position="293"/>
        <end position="304"/>
    </location>
</feature>
<feature type="region of interest" description="Disordered" evidence="1">
    <location>
        <begin position="369"/>
        <end position="470"/>
    </location>
</feature>
<organism evidence="2 3">
    <name type="scientific">Dorcoceras hygrometricum</name>
    <dbReference type="NCBI Taxonomy" id="472368"/>
    <lineage>
        <taxon>Eukaryota</taxon>
        <taxon>Viridiplantae</taxon>
        <taxon>Streptophyta</taxon>
        <taxon>Embryophyta</taxon>
        <taxon>Tracheophyta</taxon>
        <taxon>Spermatophyta</taxon>
        <taxon>Magnoliopsida</taxon>
        <taxon>eudicotyledons</taxon>
        <taxon>Gunneridae</taxon>
        <taxon>Pentapetalae</taxon>
        <taxon>asterids</taxon>
        <taxon>lamiids</taxon>
        <taxon>Lamiales</taxon>
        <taxon>Gesneriaceae</taxon>
        <taxon>Didymocarpoideae</taxon>
        <taxon>Trichosporeae</taxon>
        <taxon>Loxocarpinae</taxon>
        <taxon>Dorcoceras</taxon>
    </lineage>
</organism>
<sequence length="500" mass="54738">MDNAGMVAMFKALVESGFKGLLGCSSAIFETALVEFFHNASVRDGMVVSTVLGKPIANSEELFASTFALPLEGLTDLHEVPQDFVLEARRAFSHDGKVISTSCKKRELVFEFCLLSDILAKSVTVKAGSFDAVTHERFLMMSAIFRGVKVNWGRLLFNIFKDMVTPGSRKARGYAVHICILLKNVPNLELGDSKEFPPLKVLTEKTVSRYIAINKNIVVEDVDDESRVKKTSMKKAASNKRPATAVDEPVVKKTRARVGKAAVVAKDSALVSVAQKAVPLQVVEPITIEQPPKLKRKSPKRKLKLPQGSEDELVDKDADVGDVEKQSDEPTADVVVKEPAVDTIAEKERVTSGDDVDLIIQQILADTAQFETDVGEPDVGSDTEDVETDQNTEPLKSGDNDETSGFLHPKSDPATYFVKEPIEETEQNQGTDITDMVQTADRTLSDDESMTLEEHLSTIPDGSSLPSSTGEVTKIQFGKSITIRGVDEGDWYKASIPNRY</sequence>
<protein>
    <recommendedName>
        <fullName evidence="4">Splicing factor 3B subunit 1-like</fullName>
    </recommendedName>
</protein>
<feature type="compositionally biased region" description="Basic and acidic residues" evidence="1">
    <location>
        <begin position="315"/>
        <end position="328"/>
    </location>
</feature>
<dbReference type="EMBL" id="KQ998956">
    <property type="protein sequence ID" value="KZV42791.1"/>
    <property type="molecule type" value="Genomic_DNA"/>
</dbReference>
<evidence type="ECO:0008006" key="4">
    <source>
        <dbReference type="Google" id="ProtNLM"/>
    </source>
</evidence>
<feature type="compositionally biased region" description="Acidic residues" evidence="1">
    <location>
        <begin position="373"/>
        <end position="390"/>
    </location>
</feature>